<dbReference type="GO" id="GO:0009103">
    <property type="term" value="P:lipopolysaccharide biosynthetic process"/>
    <property type="evidence" value="ECO:0007669"/>
    <property type="project" value="TreeGrafter"/>
</dbReference>
<feature type="domain" description="Acyltransferase 3" evidence="2">
    <location>
        <begin position="5"/>
        <end position="277"/>
    </location>
</feature>
<keyword evidence="4" id="KW-1185">Reference proteome</keyword>
<feature type="transmembrane region" description="Helical" evidence="1">
    <location>
        <begin position="128"/>
        <end position="147"/>
    </location>
</feature>
<feature type="transmembrane region" description="Helical" evidence="1">
    <location>
        <begin position="202"/>
        <end position="221"/>
    </location>
</feature>
<dbReference type="GO" id="GO:0016020">
    <property type="term" value="C:membrane"/>
    <property type="evidence" value="ECO:0007669"/>
    <property type="project" value="TreeGrafter"/>
</dbReference>
<evidence type="ECO:0000313" key="3">
    <source>
        <dbReference type="EMBL" id="OWW21692.1"/>
    </source>
</evidence>
<dbReference type="EMBL" id="LSTO01000001">
    <property type="protein sequence ID" value="OWW21692.1"/>
    <property type="molecule type" value="Genomic_DNA"/>
</dbReference>
<comment type="caution">
    <text evidence="3">The sequence shown here is derived from an EMBL/GenBank/DDBJ whole genome shotgun (WGS) entry which is preliminary data.</text>
</comment>
<dbReference type="InterPro" id="IPR050879">
    <property type="entry name" value="Acyltransferase_3"/>
</dbReference>
<dbReference type="InterPro" id="IPR002656">
    <property type="entry name" value="Acyl_transf_3_dom"/>
</dbReference>
<dbReference type="AlphaFoldDB" id="A0A254TK50"/>
<dbReference type="PANTHER" id="PTHR23028">
    <property type="entry name" value="ACETYLTRANSFERASE"/>
    <property type="match status" value="1"/>
</dbReference>
<name>A0A254TK50_9BURK</name>
<keyword evidence="1" id="KW-0812">Transmembrane</keyword>
<dbReference type="Proteomes" id="UP000197535">
    <property type="component" value="Unassembled WGS sequence"/>
</dbReference>
<feature type="transmembrane region" description="Helical" evidence="1">
    <location>
        <begin position="28"/>
        <end position="47"/>
    </location>
</feature>
<organism evidence="3 4">
    <name type="scientific">Noviherbaspirillum denitrificans</name>
    <dbReference type="NCBI Taxonomy" id="1968433"/>
    <lineage>
        <taxon>Bacteria</taxon>
        <taxon>Pseudomonadati</taxon>
        <taxon>Pseudomonadota</taxon>
        <taxon>Betaproteobacteria</taxon>
        <taxon>Burkholderiales</taxon>
        <taxon>Oxalobacteraceae</taxon>
        <taxon>Noviherbaspirillum</taxon>
    </lineage>
</organism>
<feature type="transmembrane region" description="Helical" evidence="1">
    <location>
        <begin position="175"/>
        <end position="195"/>
    </location>
</feature>
<dbReference type="Pfam" id="PF01757">
    <property type="entry name" value="Acyl_transf_3"/>
    <property type="match status" value="1"/>
</dbReference>
<gene>
    <name evidence="3" type="ORF">AYR66_21575</name>
</gene>
<dbReference type="RefSeq" id="WP_088708539.1">
    <property type="nucleotide sequence ID" value="NZ_LSTO01000001.1"/>
</dbReference>
<reference evidence="3 4" key="1">
    <citation type="submission" date="2016-02" db="EMBL/GenBank/DDBJ databases">
        <authorList>
            <person name="Wen L."/>
            <person name="He K."/>
            <person name="Yang H."/>
        </authorList>
    </citation>
    <scope>NUCLEOTIDE SEQUENCE [LARGE SCALE GENOMIC DNA]</scope>
    <source>
        <strain evidence="3 4">TSA40</strain>
    </source>
</reference>
<evidence type="ECO:0000259" key="2">
    <source>
        <dbReference type="Pfam" id="PF01757"/>
    </source>
</evidence>
<protein>
    <recommendedName>
        <fullName evidence="2">Acyltransferase 3 domain-containing protein</fullName>
    </recommendedName>
</protein>
<dbReference type="PANTHER" id="PTHR23028:SF53">
    <property type="entry name" value="ACYL_TRANSF_3 DOMAIN-CONTAINING PROTEIN"/>
    <property type="match status" value="1"/>
</dbReference>
<feature type="transmembrane region" description="Helical" evidence="1">
    <location>
        <begin position="152"/>
        <end position="169"/>
    </location>
</feature>
<evidence type="ECO:0000313" key="4">
    <source>
        <dbReference type="Proteomes" id="UP000197535"/>
    </source>
</evidence>
<proteinExistence type="predicted"/>
<dbReference type="GO" id="GO:0016747">
    <property type="term" value="F:acyltransferase activity, transferring groups other than amino-acyl groups"/>
    <property type="evidence" value="ECO:0007669"/>
    <property type="project" value="InterPro"/>
</dbReference>
<accession>A0A254TK50</accession>
<keyword evidence="1" id="KW-1133">Transmembrane helix</keyword>
<sequence>MLGTLRLVLALLVAYSHAGGAIAGFNPGVVAVVCFYLISGYVMTGLLRDHYPDARRIPLFYVDRALRLFPQYLTVAGLTLVWFVTIGRYTAFLQHAPAWPDLVNNLVVVPLNYFMYNGTDKFTLIPPAWSLGAEIQFYLLIPVLLLFRLRMLAFLTGLAVFGAAAWGYLHTDTFGYRLLPGVLLFFLLGSVLYDARQSNRGVAIAAAGMLAAVAFGFVLSQSGHLMSPYNPETLFGLAVGLPLVHFLGKLPQQTWDNRLGDLSYGVFLNHFLIQWAFVGQPLGVRQMVVYLTAAMMLSALIQRLVERPVLRWRRNLRTH</sequence>
<keyword evidence="1" id="KW-0472">Membrane</keyword>
<dbReference type="OrthoDB" id="9814807at2"/>
<feature type="transmembrane region" description="Helical" evidence="1">
    <location>
        <begin position="288"/>
        <end position="305"/>
    </location>
</feature>
<evidence type="ECO:0000256" key="1">
    <source>
        <dbReference type="SAM" id="Phobius"/>
    </source>
</evidence>
<feature type="transmembrane region" description="Helical" evidence="1">
    <location>
        <begin position="68"/>
        <end position="91"/>
    </location>
</feature>